<dbReference type="InterPro" id="IPR001296">
    <property type="entry name" value="Glyco_trans_1"/>
</dbReference>
<accession>A0A1P8WL72</accession>
<dbReference type="RefSeq" id="WP_077026064.1">
    <property type="nucleotide sequence ID" value="NZ_CP017641.1"/>
</dbReference>
<protein>
    <submittedName>
        <fullName evidence="3">GDP-mannose-dependent alpha-(1-6)-phosphatidylinositol monomannoside mannosyltransferase</fullName>
        <ecNumber evidence="3">2.4.1.345</ecNumber>
    </submittedName>
</protein>
<dbReference type="InterPro" id="IPR028098">
    <property type="entry name" value="Glyco_trans_4-like_N"/>
</dbReference>
<dbReference type="Pfam" id="PF00534">
    <property type="entry name" value="Glycos_transf_1"/>
    <property type="match status" value="1"/>
</dbReference>
<evidence type="ECO:0000313" key="3">
    <source>
        <dbReference type="EMBL" id="APZ94809.1"/>
    </source>
</evidence>
<dbReference type="OrthoDB" id="259238at2"/>
<feature type="domain" description="Glycosyltransferase subfamily 4-like N-terminal" evidence="2">
    <location>
        <begin position="14"/>
        <end position="169"/>
    </location>
</feature>
<keyword evidence="3" id="KW-0808">Transferase</keyword>
<evidence type="ECO:0000313" key="4">
    <source>
        <dbReference type="Proteomes" id="UP000187735"/>
    </source>
</evidence>
<name>A0A1P8WL72_9PLAN</name>
<keyword evidence="3" id="KW-0328">Glycosyltransferase</keyword>
<reference evidence="3 4" key="1">
    <citation type="journal article" date="2016" name="Front. Microbiol.">
        <title>Fuerstia marisgermanicae gen. nov., sp. nov., an Unusual Member of the Phylum Planctomycetes from the German Wadden Sea.</title>
        <authorList>
            <person name="Kohn T."/>
            <person name="Heuer A."/>
            <person name="Jogler M."/>
            <person name="Vollmers J."/>
            <person name="Boedeker C."/>
            <person name="Bunk B."/>
            <person name="Rast P."/>
            <person name="Borchert D."/>
            <person name="Glockner I."/>
            <person name="Freese H.M."/>
            <person name="Klenk H.P."/>
            <person name="Overmann J."/>
            <person name="Kaster A.K."/>
            <person name="Rohde M."/>
            <person name="Wiegand S."/>
            <person name="Jogler C."/>
        </authorList>
    </citation>
    <scope>NUCLEOTIDE SEQUENCE [LARGE SCALE GENOMIC DNA]</scope>
    <source>
        <strain evidence="3 4">NH11</strain>
    </source>
</reference>
<dbReference type="GO" id="GO:0043750">
    <property type="term" value="F:phosphatidylinositol alpha-mannosyltransferase activity"/>
    <property type="evidence" value="ECO:0007669"/>
    <property type="project" value="UniProtKB-EC"/>
</dbReference>
<evidence type="ECO:0000259" key="2">
    <source>
        <dbReference type="Pfam" id="PF13439"/>
    </source>
</evidence>
<dbReference type="Pfam" id="PF13439">
    <property type="entry name" value="Glyco_transf_4"/>
    <property type="match status" value="1"/>
</dbReference>
<sequence length="379" mass="41360">MPHIAVLFEYPTLNGGEHSMLSVLSRLRQDDQFTFTAIAPPVGPLSQRLAQLAIPLIPFSTRDQNDSKLPAQELQRRLTNVVAELQPDVLHSNSLSMSRLSGQLNASEPAACRRTGHLRDIIKLNKTVVADLNSNDALIAVSQATLDFHVAQGLNKDRGCVIYNGVDVNAFRSHKSSTERSQLFPNVPPDAHVLLTVGQICLRKGQLNIAKAVRQLLAHRDDIFLAIAGERHSSKAESVAYEAAIREEFETGGKADHLLTLGYRGDIAALMNAADVLVHAAHQEPFGRTLLEAAACQLPIIVTNVGGTPEMLQHNRHALLVEPNNVKAIADAILQQLTNRSLAKSRAASARQRIVDNFNVETAAANLARFWLARKQPAV</sequence>
<dbReference type="KEGG" id="fmr:Fuma_04448"/>
<dbReference type="CDD" id="cd03801">
    <property type="entry name" value="GT4_PimA-like"/>
    <property type="match status" value="1"/>
</dbReference>
<keyword evidence="4" id="KW-1185">Reference proteome</keyword>
<dbReference type="STRING" id="1891926.Fuma_04448"/>
<dbReference type="PANTHER" id="PTHR12526">
    <property type="entry name" value="GLYCOSYLTRANSFERASE"/>
    <property type="match status" value="1"/>
</dbReference>
<dbReference type="Proteomes" id="UP000187735">
    <property type="component" value="Chromosome"/>
</dbReference>
<dbReference type="SUPFAM" id="SSF53756">
    <property type="entry name" value="UDP-Glycosyltransferase/glycogen phosphorylase"/>
    <property type="match status" value="1"/>
</dbReference>
<dbReference type="PANTHER" id="PTHR12526:SF630">
    <property type="entry name" value="GLYCOSYLTRANSFERASE"/>
    <property type="match status" value="1"/>
</dbReference>
<gene>
    <name evidence="3" type="primary">pimB</name>
    <name evidence="3" type="ORF">Fuma_04448</name>
</gene>
<dbReference type="EMBL" id="CP017641">
    <property type="protein sequence ID" value="APZ94809.1"/>
    <property type="molecule type" value="Genomic_DNA"/>
</dbReference>
<dbReference type="AlphaFoldDB" id="A0A1P8WL72"/>
<feature type="domain" description="Glycosyl transferase family 1" evidence="1">
    <location>
        <begin position="187"/>
        <end position="352"/>
    </location>
</feature>
<evidence type="ECO:0000259" key="1">
    <source>
        <dbReference type="Pfam" id="PF00534"/>
    </source>
</evidence>
<dbReference type="Gene3D" id="3.40.50.2000">
    <property type="entry name" value="Glycogen Phosphorylase B"/>
    <property type="match status" value="2"/>
</dbReference>
<organism evidence="3 4">
    <name type="scientific">Fuerstiella marisgermanici</name>
    <dbReference type="NCBI Taxonomy" id="1891926"/>
    <lineage>
        <taxon>Bacteria</taxon>
        <taxon>Pseudomonadati</taxon>
        <taxon>Planctomycetota</taxon>
        <taxon>Planctomycetia</taxon>
        <taxon>Planctomycetales</taxon>
        <taxon>Planctomycetaceae</taxon>
        <taxon>Fuerstiella</taxon>
    </lineage>
</organism>
<proteinExistence type="predicted"/>
<dbReference type="EC" id="2.4.1.345" evidence="3"/>